<feature type="chain" id="PRO_5045685783" evidence="3">
    <location>
        <begin position="20"/>
        <end position="960"/>
    </location>
</feature>
<organism evidence="5 6">
    <name type="scientific">Autumnicola patrickiae</name>
    <dbReference type="NCBI Taxonomy" id="3075591"/>
    <lineage>
        <taxon>Bacteria</taxon>
        <taxon>Pseudomonadati</taxon>
        <taxon>Bacteroidota</taxon>
        <taxon>Flavobacteriia</taxon>
        <taxon>Flavobacteriales</taxon>
        <taxon>Flavobacteriaceae</taxon>
        <taxon>Autumnicola</taxon>
    </lineage>
</organism>
<comment type="caution">
    <text evidence="5">The sequence shown here is derived from an EMBL/GenBank/DDBJ whole genome shotgun (WGS) entry which is preliminary data.</text>
</comment>
<sequence>MNKISLVIFLMFSMISAVGQETQSDFVISGPNEIVTIVYDENASSLDSISANLLAEDIYQITGKKPSVITNAANIQGNFIAIGAIKSDFIAQFLRNEMLPSEFHKQKESFVHKTIQNPKSNNDQVLVIAGTDPRGTAYGVFEFSEKIGVSPWYWWADVPVDKKEEIVLNDPDFFSEEPSVEYRGIFLNDEDWGLQPWAAKTFEPEVGDIGPRTYAKIFELLLRLKANTIWPAMHPSTKAFFHYPGNPEMAKMYHIVLGSSHAEPMLRNNVDEWDKEKMGSFNYLSNQENVQQYWEERVKEASNLDAIYTVGMRGIHDSGMEGVEGIEEATANLQNVINDQRAMLAKHNDQKIEEIPQVFTVYKEVLDLYDHGLDLPEDVTIMWTDDNYGYIRRLASEKERARKGGSGVYYHASYWGRPHDYLWLSTTHPGLIREEMMKAYQTGNKKIWILNVGDIKPAEYNMQLFMDMAYDATKFEDPEYVTEHLKSFYSSTFGKDFGSKIANLKMAYYQLAFERKPEFMGWSQTEPTTQTDTTAYSPFYWGDEISKRIKSYNELEENAEEIKQQLASKYQDAFFQLVYYPVKGASFMNKKFLYRDLAIKYQQQKRLEAKENAALSLQYYDSIIEITKNYNKEIANGKWEHMMDMQPRRLPVYSKPEISLKTLEEKSQFPANIAVENQKNSKGLNLPVFYSDFPNEHFFDIFLTQPKELKWKIAKSLDWLILNKKKGKLNNNISSVRITTEVDWEQWKKADKPENAHLQVEIDQKIYILPIKINTSLLSSEKENVFIEMNGVVSMYAENFSSKEVHGEYKWRKLPNLGYSNNLMQALPLDKKPLDTLELQDNAPYLQYNIYTETETENARLILNALPTHPLTSEHSVRIGVQWNNNPIKIVDFKTFGRSEEWKQNVLRNLAIIDLPVEIEKTGHQKLRIYMIDEGVSLDFMYLKLKDVPLPYSLLQETRL</sequence>
<keyword evidence="3" id="KW-0732">Signal</keyword>
<name>A0ABU3DYX1_9FLAO</name>
<gene>
    <name evidence="5" type="ORF">RM549_03980</name>
</gene>
<proteinExistence type="predicted"/>
<evidence type="ECO:0000259" key="4">
    <source>
        <dbReference type="Pfam" id="PF17829"/>
    </source>
</evidence>
<evidence type="ECO:0000313" key="6">
    <source>
        <dbReference type="Proteomes" id="UP001261624"/>
    </source>
</evidence>
<dbReference type="Gene3D" id="3.20.20.520">
    <property type="entry name" value="Glycosyl hydrolase family 115"/>
    <property type="match status" value="1"/>
</dbReference>
<dbReference type="InterPro" id="IPR042301">
    <property type="entry name" value="GH115_sf"/>
</dbReference>
<feature type="signal peptide" evidence="3">
    <location>
        <begin position="1"/>
        <end position="19"/>
    </location>
</feature>
<feature type="coiled-coil region" evidence="2">
    <location>
        <begin position="545"/>
        <end position="572"/>
    </location>
</feature>
<feature type="domain" description="Gylcosyl hydrolase 115 C-terminal" evidence="4">
    <location>
        <begin position="785"/>
        <end position="949"/>
    </location>
</feature>
<dbReference type="Gene3D" id="1.20.58.2150">
    <property type="match status" value="1"/>
</dbReference>
<dbReference type="Pfam" id="PF15979">
    <property type="entry name" value="Glyco_hydro_115"/>
    <property type="match status" value="1"/>
</dbReference>
<dbReference type="InterPro" id="IPR029018">
    <property type="entry name" value="Hex-like_dom2"/>
</dbReference>
<dbReference type="RefSeq" id="WP_311681730.1">
    <property type="nucleotide sequence ID" value="NZ_JAVRHM010000003.1"/>
</dbReference>
<dbReference type="GO" id="GO:0016787">
    <property type="term" value="F:hydrolase activity"/>
    <property type="evidence" value="ECO:0007669"/>
    <property type="project" value="UniProtKB-KW"/>
</dbReference>
<dbReference type="InterPro" id="IPR031924">
    <property type="entry name" value="GH115"/>
</dbReference>
<dbReference type="PANTHER" id="PTHR37842:SF2">
    <property type="entry name" value="GYLCOSYL HYDROLASE 115 C-TERMINAL DOMAIN-CONTAINING PROTEIN"/>
    <property type="match status" value="1"/>
</dbReference>
<dbReference type="Gene3D" id="2.60.120.1620">
    <property type="match status" value="1"/>
</dbReference>
<evidence type="ECO:0000256" key="1">
    <source>
        <dbReference type="ARBA" id="ARBA00022801"/>
    </source>
</evidence>
<keyword evidence="2" id="KW-0175">Coiled coil</keyword>
<evidence type="ECO:0000256" key="2">
    <source>
        <dbReference type="SAM" id="Coils"/>
    </source>
</evidence>
<dbReference type="EMBL" id="JAVRHM010000003">
    <property type="protein sequence ID" value="MDT0688928.1"/>
    <property type="molecule type" value="Genomic_DNA"/>
</dbReference>
<reference evidence="5 6" key="1">
    <citation type="submission" date="2023-09" db="EMBL/GenBank/DDBJ databases">
        <authorList>
            <person name="Rey-Velasco X."/>
        </authorList>
    </citation>
    <scope>NUCLEOTIDE SEQUENCE [LARGE SCALE GENOMIC DNA]</scope>
    <source>
        <strain evidence="5 6">F188</strain>
    </source>
</reference>
<dbReference type="InterPro" id="IPR041437">
    <property type="entry name" value="GH115_C"/>
</dbReference>
<accession>A0ABU3DYX1</accession>
<evidence type="ECO:0000313" key="5">
    <source>
        <dbReference type="EMBL" id="MDT0688928.1"/>
    </source>
</evidence>
<protein>
    <submittedName>
        <fullName evidence="5">Glycosyl hydrolase 115 family protein</fullName>
    </submittedName>
</protein>
<dbReference type="SUPFAM" id="SSF55545">
    <property type="entry name" value="beta-N-acetylhexosaminidase-like domain"/>
    <property type="match status" value="1"/>
</dbReference>
<dbReference type="Proteomes" id="UP001261624">
    <property type="component" value="Unassembled WGS sequence"/>
</dbReference>
<keyword evidence="1 5" id="KW-0378">Hydrolase</keyword>
<dbReference type="PANTHER" id="PTHR37842">
    <property type="match status" value="1"/>
</dbReference>
<keyword evidence="6" id="KW-1185">Reference proteome</keyword>
<dbReference type="Gene3D" id="3.30.379.10">
    <property type="entry name" value="Chitobiase/beta-hexosaminidase domain 2-like"/>
    <property type="match status" value="1"/>
</dbReference>
<evidence type="ECO:0000256" key="3">
    <source>
        <dbReference type="SAM" id="SignalP"/>
    </source>
</evidence>
<dbReference type="Pfam" id="PF17829">
    <property type="entry name" value="GH115_C"/>
    <property type="match status" value="1"/>
</dbReference>